<dbReference type="AlphaFoldDB" id="A0ABD0YMJ5"/>
<keyword evidence="3" id="KW-1185">Reference proteome</keyword>
<feature type="region of interest" description="Disordered" evidence="1">
    <location>
        <begin position="1"/>
        <end position="28"/>
    </location>
</feature>
<proteinExistence type="predicted"/>
<dbReference type="EMBL" id="JBFDAA010000012">
    <property type="protein sequence ID" value="KAL1123652.1"/>
    <property type="molecule type" value="Genomic_DNA"/>
</dbReference>
<protein>
    <submittedName>
        <fullName evidence="2">Uncharacterized protein</fullName>
    </submittedName>
</protein>
<evidence type="ECO:0000313" key="2">
    <source>
        <dbReference type="EMBL" id="KAL1123652.1"/>
    </source>
</evidence>
<accession>A0ABD0YMJ5</accession>
<sequence length="133" mass="14736">MESKRRNMFQKNKMQETTENAVRSAESSRVDRIVMKGGSDVSLPMLEASSGGQLSLLIGFLQTTFHLNAGCEFSLKMLPTWEAKRRNPLSSQLSTSDSGRGSLRVLIDYNTVAKGNNYLHGFGAIQNTYDKGK</sequence>
<dbReference type="Proteomes" id="UP001558652">
    <property type="component" value="Unassembled WGS sequence"/>
</dbReference>
<feature type="compositionally biased region" description="Polar residues" evidence="1">
    <location>
        <begin position="9"/>
        <end position="25"/>
    </location>
</feature>
<gene>
    <name evidence="2" type="ORF">AAG570_002728</name>
</gene>
<organism evidence="2 3">
    <name type="scientific">Ranatra chinensis</name>
    <dbReference type="NCBI Taxonomy" id="642074"/>
    <lineage>
        <taxon>Eukaryota</taxon>
        <taxon>Metazoa</taxon>
        <taxon>Ecdysozoa</taxon>
        <taxon>Arthropoda</taxon>
        <taxon>Hexapoda</taxon>
        <taxon>Insecta</taxon>
        <taxon>Pterygota</taxon>
        <taxon>Neoptera</taxon>
        <taxon>Paraneoptera</taxon>
        <taxon>Hemiptera</taxon>
        <taxon>Heteroptera</taxon>
        <taxon>Panheteroptera</taxon>
        <taxon>Nepomorpha</taxon>
        <taxon>Nepidae</taxon>
        <taxon>Ranatrinae</taxon>
        <taxon>Ranatra</taxon>
    </lineage>
</organism>
<name>A0ABD0YMJ5_9HEMI</name>
<evidence type="ECO:0000313" key="3">
    <source>
        <dbReference type="Proteomes" id="UP001558652"/>
    </source>
</evidence>
<evidence type="ECO:0000256" key="1">
    <source>
        <dbReference type="SAM" id="MobiDB-lite"/>
    </source>
</evidence>
<comment type="caution">
    <text evidence="2">The sequence shown here is derived from an EMBL/GenBank/DDBJ whole genome shotgun (WGS) entry which is preliminary data.</text>
</comment>
<reference evidence="2 3" key="1">
    <citation type="submission" date="2024-07" db="EMBL/GenBank/DDBJ databases">
        <title>Chromosome-level genome assembly of the water stick insect Ranatra chinensis (Heteroptera: Nepidae).</title>
        <authorList>
            <person name="Liu X."/>
        </authorList>
    </citation>
    <scope>NUCLEOTIDE SEQUENCE [LARGE SCALE GENOMIC DNA]</scope>
    <source>
        <strain evidence="2">Cailab_2021Rc</strain>
        <tissue evidence="2">Muscle</tissue>
    </source>
</reference>